<organism evidence="1 2">
    <name type="scientific">Athelia psychrophila</name>
    <dbReference type="NCBI Taxonomy" id="1759441"/>
    <lineage>
        <taxon>Eukaryota</taxon>
        <taxon>Fungi</taxon>
        <taxon>Dikarya</taxon>
        <taxon>Basidiomycota</taxon>
        <taxon>Agaricomycotina</taxon>
        <taxon>Agaricomycetes</taxon>
        <taxon>Agaricomycetidae</taxon>
        <taxon>Atheliales</taxon>
        <taxon>Atheliaceae</taxon>
        <taxon>Athelia</taxon>
    </lineage>
</organism>
<evidence type="ECO:0000313" key="2">
    <source>
        <dbReference type="Proteomes" id="UP000076532"/>
    </source>
</evidence>
<accession>A0A166QBX5</accession>
<name>A0A166QBX5_9AGAM</name>
<dbReference type="AlphaFoldDB" id="A0A166QBX5"/>
<proteinExistence type="predicted"/>
<evidence type="ECO:0000313" key="1">
    <source>
        <dbReference type="EMBL" id="KZP26978.1"/>
    </source>
</evidence>
<dbReference type="Proteomes" id="UP000076532">
    <property type="component" value="Unassembled WGS sequence"/>
</dbReference>
<reference evidence="1 2" key="1">
    <citation type="journal article" date="2016" name="Mol. Biol. Evol.">
        <title>Comparative Genomics of Early-Diverging Mushroom-Forming Fungi Provides Insights into the Origins of Lignocellulose Decay Capabilities.</title>
        <authorList>
            <person name="Nagy L.G."/>
            <person name="Riley R."/>
            <person name="Tritt A."/>
            <person name="Adam C."/>
            <person name="Daum C."/>
            <person name="Floudas D."/>
            <person name="Sun H."/>
            <person name="Yadav J.S."/>
            <person name="Pangilinan J."/>
            <person name="Larsson K.H."/>
            <person name="Matsuura K."/>
            <person name="Barry K."/>
            <person name="Labutti K."/>
            <person name="Kuo R."/>
            <person name="Ohm R.A."/>
            <person name="Bhattacharya S.S."/>
            <person name="Shirouzu T."/>
            <person name="Yoshinaga Y."/>
            <person name="Martin F.M."/>
            <person name="Grigoriev I.V."/>
            <person name="Hibbett D.S."/>
        </authorList>
    </citation>
    <scope>NUCLEOTIDE SEQUENCE [LARGE SCALE GENOMIC DNA]</scope>
    <source>
        <strain evidence="1 2">CBS 109695</strain>
    </source>
</reference>
<keyword evidence="2" id="KW-1185">Reference proteome</keyword>
<dbReference type="EMBL" id="KV417511">
    <property type="protein sequence ID" value="KZP26978.1"/>
    <property type="molecule type" value="Genomic_DNA"/>
</dbReference>
<sequence length="326" mass="35364">MFKFFFIAMPKENTYPTKGSRLALYALPHQVSIQTAFTVLLAVIYHLLFLLELALHSALFIVTRAVSVVLSATSTIHHTIDLHYLQQIRTEPFGDTLAPAFDTLTPVLATSPLISSPTNSCSLLIPLTICTPSSTPLLFHTIPTTCAGASLGASEDDLDGILVYSFLGDPSFPNTDDEHGLKLESLDLSLPEIDDIEHELVTGVGGSVSPVSIATTPTTMYHILPPPPSDSPLSKGAATDTSIGSFADVFDNLLSVFKQSIITDSDGFTSEGEIHPELSWYCVLLSDSMTWYTVTIRCHINIPNNWADACPVAQHIHRNVTPQISQ</sequence>
<gene>
    <name evidence="1" type="ORF">FIBSPDRAFT_886882</name>
</gene>
<protein>
    <submittedName>
        <fullName evidence="1">Uncharacterized protein</fullName>
    </submittedName>
</protein>